<feature type="transmembrane region" description="Helical" evidence="7">
    <location>
        <begin position="383"/>
        <end position="406"/>
    </location>
</feature>
<dbReference type="InterPro" id="IPR018629">
    <property type="entry name" value="XK-rel"/>
</dbReference>
<dbReference type="PANTHER" id="PTHR16024:SF6">
    <property type="entry name" value="XK-RELATED PROTEIN"/>
    <property type="match status" value="1"/>
</dbReference>
<organism evidence="8 9">
    <name type="scientific">Hypsibius exemplaris</name>
    <name type="common">Freshwater tardigrade</name>
    <dbReference type="NCBI Taxonomy" id="2072580"/>
    <lineage>
        <taxon>Eukaryota</taxon>
        <taxon>Metazoa</taxon>
        <taxon>Ecdysozoa</taxon>
        <taxon>Tardigrada</taxon>
        <taxon>Eutardigrada</taxon>
        <taxon>Parachela</taxon>
        <taxon>Hypsibioidea</taxon>
        <taxon>Hypsibiidae</taxon>
        <taxon>Hypsibius</taxon>
    </lineage>
</organism>
<comment type="similarity">
    <text evidence="2 7">Belongs to the XK family.</text>
</comment>
<keyword evidence="5 7" id="KW-1133">Transmembrane helix</keyword>
<evidence type="ECO:0000256" key="1">
    <source>
        <dbReference type="ARBA" id="ARBA00004651"/>
    </source>
</evidence>
<feature type="transmembrane region" description="Helical" evidence="7">
    <location>
        <begin position="291"/>
        <end position="313"/>
    </location>
</feature>
<keyword evidence="4 7" id="KW-0812">Transmembrane</keyword>
<accession>A0A1W0WX48</accession>
<evidence type="ECO:0000256" key="5">
    <source>
        <dbReference type="ARBA" id="ARBA00022989"/>
    </source>
</evidence>
<evidence type="ECO:0000256" key="6">
    <source>
        <dbReference type="ARBA" id="ARBA00023136"/>
    </source>
</evidence>
<dbReference type="InterPro" id="IPR050895">
    <property type="entry name" value="XK-related_scramblase"/>
</dbReference>
<evidence type="ECO:0000256" key="7">
    <source>
        <dbReference type="RuleBase" id="RU910716"/>
    </source>
</evidence>
<dbReference type="Proteomes" id="UP000192578">
    <property type="component" value="Unassembled WGS sequence"/>
</dbReference>
<feature type="transmembrane region" description="Helical" evidence="7">
    <location>
        <begin position="9"/>
        <end position="25"/>
    </location>
</feature>
<evidence type="ECO:0000313" key="9">
    <source>
        <dbReference type="Proteomes" id="UP000192578"/>
    </source>
</evidence>
<name>A0A1W0WX48_HYPEX</name>
<dbReference type="Pfam" id="PF09815">
    <property type="entry name" value="XK-related"/>
    <property type="match status" value="1"/>
</dbReference>
<proteinExistence type="inferred from homology"/>
<gene>
    <name evidence="8" type="ORF">BV898_06281</name>
</gene>
<evidence type="ECO:0000256" key="2">
    <source>
        <dbReference type="ARBA" id="ARBA00008789"/>
    </source>
</evidence>
<keyword evidence="6 7" id="KW-0472">Membrane</keyword>
<dbReference type="EMBL" id="MTYJ01000036">
    <property type="protein sequence ID" value="OQV19742.1"/>
    <property type="molecule type" value="Genomic_DNA"/>
</dbReference>
<sequence>MAGSDSKPDIWTYIGTALSLVLFLFDLTTDCLVAEGHMEAGNYTWFALTILFMVLPHLIMICLHKLFPFNLLERIRTTGMNLADWFRTTEPDYSDRLFSWTKCYKLMKYITTILFKGIFVILAALVPPLLILGATIIVPMSFLFTCVRQVFASNFHLTHEERCGDKKFAKVFLLIEAFAEAAPQLILQLYIILSSRIYAHLYTDSYNGTAPELTNISVLMVPEMTLNQSTTQVSADNGNLLTDSLTTQEVIQLTSIVASFSSLTWTFVKNSGIKRKFQCSWPIILGLAREWFPSFLTCIFVLIARIGTIVLFLARFPQIGLICVGVYVLLMSIWIGLRAKSDLRIDFDASRSENSVNIGLLQLPTFAILNLFVYTTAEPKPMFHYHIFYTQYWIANFSLIMIWYFFTPDHDVGERFRIAAVCVVTIGIFLGPVILFPFRLPPQFGCDQAANNNTLQWTSWLPVISLYDYGNKEQETSA</sequence>
<feature type="transmembrane region" description="Helical" evidence="7">
    <location>
        <begin position="45"/>
        <end position="67"/>
    </location>
</feature>
<evidence type="ECO:0000313" key="8">
    <source>
        <dbReference type="EMBL" id="OQV19742.1"/>
    </source>
</evidence>
<protein>
    <recommendedName>
        <fullName evidence="7">XK-related protein</fullName>
    </recommendedName>
</protein>
<dbReference type="GO" id="GO:0005886">
    <property type="term" value="C:plasma membrane"/>
    <property type="evidence" value="ECO:0007669"/>
    <property type="project" value="UniProtKB-SubCell"/>
</dbReference>
<feature type="transmembrane region" description="Helical" evidence="7">
    <location>
        <begin position="319"/>
        <end position="337"/>
    </location>
</feature>
<evidence type="ECO:0000256" key="4">
    <source>
        <dbReference type="ARBA" id="ARBA00022692"/>
    </source>
</evidence>
<comment type="caution">
    <text evidence="8">The sequence shown here is derived from an EMBL/GenBank/DDBJ whole genome shotgun (WGS) entry which is preliminary data.</text>
</comment>
<comment type="subcellular location">
    <subcellularLocation>
        <location evidence="1">Cell membrane</location>
        <topology evidence="1">Multi-pass membrane protein</topology>
    </subcellularLocation>
    <subcellularLocation>
        <location evidence="7">Membrane</location>
        <topology evidence="7">Multi-pass membrane protein</topology>
    </subcellularLocation>
</comment>
<keyword evidence="9" id="KW-1185">Reference proteome</keyword>
<evidence type="ECO:0000256" key="3">
    <source>
        <dbReference type="ARBA" id="ARBA00022475"/>
    </source>
</evidence>
<keyword evidence="3" id="KW-1003">Cell membrane</keyword>
<reference evidence="9" key="1">
    <citation type="submission" date="2017-01" db="EMBL/GenBank/DDBJ databases">
        <title>Comparative genomics of anhydrobiosis in the tardigrade Hypsibius dujardini.</title>
        <authorList>
            <person name="Yoshida Y."/>
            <person name="Koutsovoulos G."/>
            <person name="Laetsch D."/>
            <person name="Stevens L."/>
            <person name="Kumar S."/>
            <person name="Horikawa D."/>
            <person name="Ishino K."/>
            <person name="Komine S."/>
            <person name="Tomita M."/>
            <person name="Blaxter M."/>
            <person name="Arakawa K."/>
        </authorList>
    </citation>
    <scope>NUCLEOTIDE SEQUENCE [LARGE SCALE GENOMIC DNA]</scope>
    <source>
        <strain evidence="9">Z151</strain>
    </source>
</reference>
<feature type="transmembrane region" description="Helical" evidence="7">
    <location>
        <begin position="358"/>
        <end position="377"/>
    </location>
</feature>
<feature type="transmembrane region" description="Helical" evidence="7">
    <location>
        <begin position="418"/>
        <end position="438"/>
    </location>
</feature>
<dbReference type="PANTHER" id="PTHR16024">
    <property type="entry name" value="XK-RELATED PROTEIN"/>
    <property type="match status" value="1"/>
</dbReference>
<dbReference type="AlphaFoldDB" id="A0A1W0WX48"/>